<evidence type="ECO:0000256" key="7">
    <source>
        <dbReference type="ARBA" id="ARBA00023157"/>
    </source>
</evidence>
<evidence type="ECO:0000256" key="3">
    <source>
        <dbReference type="ARBA" id="ARBA00022692"/>
    </source>
</evidence>
<dbReference type="InterPro" id="IPR017452">
    <property type="entry name" value="GPCR_Rhodpsn_7TM"/>
</dbReference>
<dbReference type="PRINTS" id="PR00526">
    <property type="entry name" value="FMETLEUPHER"/>
</dbReference>
<dbReference type="PRINTS" id="PR00237">
    <property type="entry name" value="GPCRRHODOPSN"/>
</dbReference>
<evidence type="ECO:0000256" key="9">
    <source>
        <dbReference type="ARBA" id="ARBA00023180"/>
    </source>
</evidence>
<proteinExistence type="inferred from homology"/>
<evidence type="ECO:0000256" key="1">
    <source>
        <dbReference type="ARBA" id="ARBA00004651"/>
    </source>
</evidence>
<feature type="transmembrane region" description="Helical" evidence="13">
    <location>
        <begin position="27"/>
        <end position="51"/>
    </location>
</feature>
<feature type="region of interest" description="Disordered" evidence="12">
    <location>
        <begin position="322"/>
        <end position="346"/>
    </location>
</feature>
<dbReference type="PANTHER" id="PTHR24225">
    <property type="entry name" value="CHEMOTACTIC RECEPTOR"/>
    <property type="match status" value="1"/>
</dbReference>
<feature type="transmembrane region" description="Helical" evidence="13">
    <location>
        <begin position="239"/>
        <end position="266"/>
    </location>
</feature>
<dbReference type="InterPro" id="IPR000276">
    <property type="entry name" value="GPCR_Rhodpsn"/>
</dbReference>
<evidence type="ECO:0000256" key="4">
    <source>
        <dbReference type="ARBA" id="ARBA00022989"/>
    </source>
</evidence>
<keyword evidence="7" id="KW-1015">Disulfide bond</keyword>
<feature type="transmembrane region" description="Helical" evidence="13">
    <location>
        <begin position="63"/>
        <end position="85"/>
    </location>
</feature>
<name>A0ABM0IY76_ECHTE</name>
<comment type="subcellular location">
    <subcellularLocation>
        <location evidence="1">Cell membrane</location>
        <topology evidence="1">Multi-pass membrane protein</topology>
    </subcellularLocation>
</comment>
<accession>A0ABM0IY76</accession>
<sequence>METNFSTALNQSAELDEPADYTALHTLLLVMLGITFVLGILGNGLVIWVAGFRMPRTVTTITYLNLAVADFSFSATLPFRIVWIIKKHWPFGWFLCKFIMIMVEINLYESIFLITLIALDRCCCVLHPVWSQNHRTVGLAKKVITGVWLLALFFSLPIIIFTNTRSDEDGYTHCDICFESLLGDTIEEIEKVAIPLSISLVTIRFIFAFNIPVAVITVCYGLVATNIRKRGLVNSRRPLRILTAIGVAFFLCWFPFQLVALLITVWSTSQFRETLAILFDLTKHLAFFNSCLNPVLYVFVGQNFQKRLIQSLPASLERALQEDPDQTGDTASTSMPPPLDVELQAR</sequence>
<feature type="transmembrane region" description="Helical" evidence="13">
    <location>
        <begin position="91"/>
        <end position="119"/>
    </location>
</feature>
<evidence type="ECO:0000256" key="2">
    <source>
        <dbReference type="ARBA" id="ARBA00022475"/>
    </source>
</evidence>
<keyword evidence="8 16" id="KW-0675">Receptor</keyword>
<dbReference type="SUPFAM" id="SSF81321">
    <property type="entry name" value="Family A G protein-coupled receptor-like"/>
    <property type="match status" value="1"/>
</dbReference>
<evidence type="ECO:0000256" key="5">
    <source>
        <dbReference type="ARBA" id="ARBA00023040"/>
    </source>
</evidence>
<feature type="transmembrane region" description="Helical" evidence="13">
    <location>
        <begin position="139"/>
        <end position="161"/>
    </location>
</feature>
<reference evidence="16" key="1">
    <citation type="submission" date="2025-08" db="UniProtKB">
        <authorList>
            <consortium name="RefSeq"/>
        </authorList>
    </citation>
    <scope>IDENTIFICATION</scope>
</reference>
<dbReference type="PROSITE" id="PS50262">
    <property type="entry name" value="G_PROTEIN_RECEP_F1_2"/>
    <property type="match status" value="1"/>
</dbReference>
<keyword evidence="5" id="KW-0297">G-protein coupled receptor</keyword>
<evidence type="ECO:0000259" key="14">
    <source>
        <dbReference type="PROSITE" id="PS50262"/>
    </source>
</evidence>
<feature type="transmembrane region" description="Helical" evidence="13">
    <location>
        <begin position="205"/>
        <end position="227"/>
    </location>
</feature>
<keyword evidence="3 13" id="KW-0812">Transmembrane</keyword>
<evidence type="ECO:0000256" key="11">
    <source>
        <dbReference type="ARBA" id="ARBA00025736"/>
    </source>
</evidence>
<dbReference type="Gene3D" id="1.20.1070.10">
    <property type="entry name" value="Rhodopsin 7-helix transmembrane proteins"/>
    <property type="match status" value="1"/>
</dbReference>
<evidence type="ECO:0000256" key="10">
    <source>
        <dbReference type="ARBA" id="ARBA00023224"/>
    </source>
</evidence>
<evidence type="ECO:0000313" key="16">
    <source>
        <dbReference type="RefSeq" id="XP_004710517.1"/>
    </source>
</evidence>
<dbReference type="Pfam" id="PF00001">
    <property type="entry name" value="7tm_1"/>
    <property type="match status" value="1"/>
</dbReference>
<evidence type="ECO:0000256" key="12">
    <source>
        <dbReference type="SAM" id="MobiDB-lite"/>
    </source>
</evidence>
<keyword evidence="9" id="KW-0325">Glycoprotein</keyword>
<gene>
    <name evidence="16" type="primary">LOC101657634</name>
</gene>
<dbReference type="InterPro" id="IPR000826">
    <property type="entry name" value="Formyl_rcpt-rel"/>
</dbReference>
<keyword evidence="6 13" id="KW-0472">Membrane</keyword>
<evidence type="ECO:0000256" key="8">
    <source>
        <dbReference type="ARBA" id="ARBA00023170"/>
    </source>
</evidence>
<dbReference type="Proteomes" id="UP000694863">
    <property type="component" value="Unplaced"/>
</dbReference>
<dbReference type="GeneID" id="101657634"/>
<feature type="transmembrane region" description="Helical" evidence="13">
    <location>
        <begin position="286"/>
        <end position="304"/>
    </location>
</feature>
<feature type="domain" description="G-protein coupled receptors family 1 profile" evidence="14">
    <location>
        <begin position="42"/>
        <end position="297"/>
    </location>
</feature>
<evidence type="ECO:0000256" key="6">
    <source>
        <dbReference type="ARBA" id="ARBA00023136"/>
    </source>
</evidence>
<keyword evidence="10" id="KW-0807">Transducer</keyword>
<organism evidence="15 16">
    <name type="scientific">Echinops telfairi</name>
    <name type="common">Lesser hedgehog tenrec</name>
    <dbReference type="NCBI Taxonomy" id="9371"/>
    <lineage>
        <taxon>Eukaryota</taxon>
        <taxon>Metazoa</taxon>
        <taxon>Chordata</taxon>
        <taxon>Craniata</taxon>
        <taxon>Vertebrata</taxon>
        <taxon>Euteleostomi</taxon>
        <taxon>Mammalia</taxon>
        <taxon>Eutheria</taxon>
        <taxon>Afrotheria</taxon>
        <taxon>Tenrecidae</taxon>
        <taxon>Tenrecinae</taxon>
        <taxon>Echinops</taxon>
    </lineage>
</organism>
<evidence type="ECO:0000313" key="15">
    <source>
        <dbReference type="Proteomes" id="UP000694863"/>
    </source>
</evidence>
<keyword evidence="4 13" id="KW-1133">Transmembrane helix</keyword>
<keyword evidence="2" id="KW-1003">Cell membrane</keyword>
<dbReference type="PANTHER" id="PTHR24225:SF0">
    <property type="entry name" value="N-FORMYL PEPTIDE RECEPTOR 2"/>
    <property type="match status" value="1"/>
</dbReference>
<evidence type="ECO:0000256" key="13">
    <source>
        <dbReference type="SAM" id="Phobius"/>
    </source>
</evidence>
<dbReference type="RefSeq" id="XP_004710517.1">
    <property type="nucleotide sequence ID" value="XM_004710460.1"/>
</dbReference>
<protein>
    <submittedName>
        <fullName evidence="16">N-formyl peptide receptor 2</fullName>
    </submittedName>
</protein>
<comment type="similarity">
    <text evidence="11">Belongs to the chemokine-like receptor (CMKLR) family.</text>
</comment>
<keyword evidence="15" id="KW-1185">Reference proteome</keyword>